<dbReference type="AlphaFoldDB" id="A0AA36C557"/>
<evidence type="ECO:0000256" key="9">
    <source>
        <dbReference type="ARBA" id="ARBA00023136"/>
    </source>
</evidence>
<evidence type="ECO:0000313" key="15">
    <source>
        <dbReference type="Proteomes" id="UP001177023"/>
    </source>
</evidence>
<dbReference type="Gene3D" id="3.40.50.2000">
    <property type="entry name" value="Glycogen Phosphorylase B"/>
    <property type="match status" value="1"/>
</dbReference>
<feature type="transmembrane region" description="Helical" evidence="13">
    <location>
        <begin position="511"/>
        <end position="530"/>
    </location>
</feature>
<sequence>MRLLWVFSSLLLLGTVSSLNLLLFLIGTNQFERGTFEYLAQQLALRHHNVITVKPILIPEEPRLVKPKLHLVREKTMKNLLTKKLYEPLEKIGDTVPWSQNYELDKMEEPYWVAHNASCVKMLNSNLMDQLKKDELDVVIVYSGNPCQLALAHVLGKPVIYFDQEGLTDETLVAAGVSPSLDYPSSHCPFRPTPFLPLNRIFNGICILKEYLAQSRIRFLASTVSRRYKHLDQEITRMFAEDYEIKKRFKPFPDVNELKGKSALFFANTDRLLEYERPLPPHVIPVGGMHIDHPKPLFAPWNTSIESAESGMIIVSMGTQANSAHMPEYMARALFGALSKLKKYRIYWRVGPTIKLAGVDVEKPPSHINFTAYIPQNDLLAHKSCKLLITNGGMLSVMEAVAHGVPMVGIPLYGQNRHNMGKVAHRGLGVVVEKQDVTESTIYAAIKNVLDYPSFKNKAKWASKEFKARKNTPFEEVLHWIEFIAQQQGNPLKSPASHPLIQLAKHLCLDLVLAVIFVLYVPYVFARWYLRRMLNKSSTTPQKSITSKSSPSKDSNNNGGESKKLK</sequence>
<feature type="non-terminal residue" evidence="14">
    <location>
        <position position="1"/>
    </location>
</feature>
<accession>A0AA36C557</accession>
<evidence type="ECO:0000256" key="8">
    <source>
        <dbReference type="ARBA" id="ARBA00022989"/>
    </source>
</evidence>
<evidence type="ECO:0000256" key="12">
    <source>
        <dbReference type="SAM" id="MobiDB-lite"/>
    </source>
</evidence>
<evidence type="ECO:0000256" key="1">
    <source>
        <dbReference type="ARBA" id="ARBA00004167"/>
    </source>
</evidence>
<evidence type="ECO:0000256" key="7">
    <source>
        <dbReference type="ARBA" id="ARBA00022729"/>
    </source>
</evidence>
<name>A0AA36C557_9BILA</name>
<dbReference type="EC" id="2.4.1.17" evidence="3"/>
<reference evidence="14" key="1">
    <citation type="submission" date="2023-06" db="EMBL/GenBank/DDBJ databases">
        <authorList>
            <person name="Delattre M."/>
        </authorList>
    </citation>
    <scope>NUCLEOTIDE SEQUENCE</scope>
    <source>
        <strain evidence="14">AF72</strain>
    </source>
</reference>
<keyword evidence="15" id="KW-1185">Reference proteome</keyword>
<dbReference type="Proteomes" id="UP001177023">
    <property type="component" value="Unassembled WGS sequence"/>
</dbReference>
<dbReference type="SUPFAM" id="SSF53756">
    <property type="entry name" value="UDP-Glycosyltransferase/glycogen phosphorylase"/>
    <property type="match status" value="1"/>
</dbReference>
<evidence type="ECO:0000256" key="6">
    <source>
        <dbReference type="ARBA" id="ARBA00022692"/>
    </source>
</evidence>
<comment type="subcellular location">
    <subcellularLocation>
        <location evidence="1">Membrane</location>
        <topology evidence="1">Single-pass membrane protein</topology>
    </subcellularLocation>
</comment>
<keyword evidence="4" id="KW-0328">Glycosyltransferase</keyword>
<dbReference type="InterPro" id="IPR050271">
    <property type="entry name" value="UDP-glycosyltransferase"/>
</dbReference>
<evidence type="ECO:0000256" key="10">
    <source>
        <dbReference type="ARBA" id="ARBA00023180"/>
    </source>
</evidence>
<dbReference type="EMBL" id="CATQJA010000261">
    <property type="protein sequence ID" value="CAJ0558696.1"/>
    <property type="molecule type" value="Genomic_DNA"/>
</dbReference>
<gene>
    <name evidence="14" type="ORF">MSPICULIGERA_LOCUS1058</name>
</gene>
<comment type="similarity">
    <text evidence="2">Belongs to the UDP-glycosyltransferase family.</text>
</comment>
<dbReference type="FunFam" id="3.40.50.2000:FF:000118">
    <property type="entry name" value="UDP-glucuronosyltransferase"/>
    <property type="match status" value="1"/>
</dbReference>
<keyword evidence="9 13" id="KW-0472">Membrane</keyword>
<keyword evidence="10" id="KW-0325">Glycoprotein</keyword>
<feature type="region of interest" description="Disordered" evidence="12">
    <location>
        <begin position="538"/>
        <end position="566"/>
    </location>
</feature>
<organism evidence="14 15">
    <name type="scientific">Mesorhabditis spiculigera</name>
    <dbReference type="NCBI Taxonomy" id="96644"/>
    <lineage>
        <taxon>Eukaryota</taxon>
        <taxon>Metazoa</taxon>
        <taxon>Ecdysozoa</taxon>
        <taxon>Nematoda</taxon>
        <taxon>Chromadorea</taxon>
        <taxon>Rhabditida</taxon>
        <taxon>Rhabditina</taxon>
        <taxon>Rhabditomorpha</taxon>
        <taxon>Rhabditoidea</taxon>
        <taxon>Rhabditidae</taxon>
        <taxon>Mesorhabditinae</taxon>
        <taxon>Mesorhabditis</taxon>
    </lineage>
</organism>
<dbReference type="Pfam" id="PF00201">
    <property type="entry name" value="UDPGT"/>
    <property type="match status" value="1"/>
</dbReference>
<protein>
    <recommendedName>
        <fullName evidence="3">glucuronosyltransferase</fullName>
        <ecNumber evidence="3">2.4.1.17</ecNumber>
    </recommendedName>
</protein>
<comment type="caution">
    <text evidence="14">The sequence shown here is derived from an EMBL/GenBank/DDBJ whole genome shotgun (WGS) entry which is preliminary data.</text>
</comment>
<keyword evidence="7" id="KW-0732">Signal</keyword>
<evidence type="ECO:0000256" key="3">
    <source>
        <dbReference type="ARBA" id="ARBA00012544"/>
    </source>
</evidence>
<evidence type="ECO:0000256" key="2">
    <source>
        <dbReference type="ARBA" id="ARBA00009995"/>
    </source>
</evidence>
<evidence type="ECO:0000256" key="11">
    <source>
        <dbReference type="ARBA" id="ARBA00047475"/>
    </source>
</evidence>
<keyword evidence="8 13" id="KW-1133">Transmembrane helix</keyword>
<dbReference type="PANTHER" id="PTHR48043:SF18">
    <property type="entry name" value="GLUCURONOSYLTRANSFERASE"/>
    <property type="match status" value="1"/>
</dbReference>
<evidence type="ECO:0000256" key="13">
    <source>
        <dbReference type="SAM" id="Phobius"/>
    </source>
</evidence>
<dbReference type="PANTHER" id="PTHR48043">
    <property type="entry name" value="EG:EG0003.4 PROTEIN-RELATED"/>
    <property type="match status" value="1"/>
</dbReference>
<proteinExistence type="inferred from homology"/>
<feature type="compositionally biased region" description="Low complexity" evidence="12">
    <location>
        <begin position="538"/>
        <end position="555"/>
    </location>
</feature>
<keyword evidence="6 13" id="KW-0812">Transmembrane</keyword>
<dbReference type="GO" id="GO:0016020">
    <property type="term" value="C:membrane"/>
    <property type="evidence" value="ECO:0007669"/>
    <property type="project" value="UniProtKB-SubCell"/>
</dbReference>
<evidence type="ECO:0000256" key="5">
    <source>
        <dbReference type="ARBA" id="ARBA00022679"/>
    </source>
</evidence>
<dbReference type="GO" id="GO:0015020">
    <property type="term" value="F:glucuronosyltransferase activity"/>
    <property type="evidence" value="ECO:0007669"/>
    <property type="project" value="UniProtKB-EC"/>
</dbReference>
<keyword evidence="5" id="KW-0808">Transferase</keyword>
<dbReference type="InterPro" id="IPR002213">
    <property type="entry name" value="UDP_glucos_trans"/>
</dbReference>
<evidence type="ECO:0000313" key="14">
    <source>
        <dbReference type="EMBL" id="CAJ0558696.1"/>
    </source>
</evidence>
<evidence type="ECO:0000256" key="4">
    <source>
        <dbReference type="ARBA" id="ARBA00022676"/>
    </source>
</evidence>
<dbReference type="CDD" id="cd03784">
    <property type="entry name" value="GT1_Gtf-like"/>
    <property type="match status" value="1"/>
</dbReference>
<comment type="catalytic activity">
    <reaction evidence="11">
        <text>glucuronate acceptor + UDP-alpha-D-glucuronate = acceptor beta-D-glucuronoside + UDP + H(+)</text>
        <dbReference type="Rhea" id="RHEA:21032"/>
        <dbReference type="ChEBI" id="CHEBI:15378"/>
        <dbReference type="ChEBI" id="CHEBI:58052"/>
        <dbReference type="ChEBI" id="CHEBI:58223"/>
        <dbReference type="ChEBI" id="CHEBI:132367"/>
        <dbReference type="ChEBI" id="CHEBI:132368"/>
        <dbReference type="EC" id="2.4.1.17"/>
    </reaction>
</comment>